<accession>A0A2R8CHY3</accession>
<evidence type="ECO:0000313" key="2">
    <source>
        <dbReference type="EMBL" id="SPJ32483.1"/>
    </source>
</evidence>
<keyword evidence="1" id="KW-0812">Transmembrane</keyword>
<dbReference type="AlphaFoldDB" id="A0A2R8CHY3"/>
<sequence>MVSQVPAPSERRLRPMPVIVLLTLIYLAGVIGIALPVHDQFIRLTPLTMLASLGLVMAFHPGPRRPLWGYVALCYGVGFIAEAIGTSTGLLFGDYAYGHVLGPTLWHTPLIIGVNWALLLYCLNVAVQRVLPGLSRPLKGVIGAGLMVALDMLIEPVAIHHEMWAWGETLVPLSNYIGWFIVSLPISILFHYLFRRTHNPVAIAVALLMAGFFGALNLLGV</sequence>
<reference evidence="3" key="1">
    <citation type="submission" date="2018-03" db="EMBL/GenBank/DDBJ databases">
        <authorList>
            <person name="Navarro De La Torre S."/>
        </authorList>
    </citation>
    <scope>NUCLEOTIDE SEQUENCE [LARGE SCALE GENOMIC DNA]</scope>
    <source>
        <strain evidence="3">EAod3</strain>
    </source>
</reference>
<feature type="transmembrane region" description="Helical" evidence="1">
    <location>
        <begin position="104"/>
        <end position="126"/>
    </location>
</feature>
<gene>
    <name evidence="2" type="ORF">KSP9073_00483</name>
</gene>
<organism evidence="2 3">
    <name type="scientific">Kushneria phyllosphaerae</name>
    <dbReference type="NCBI Taxonomy" id="2100822"/>
    <lineage>
        <taxon>Bacteria</taxon>
        <taxon>Pseudomonadati</taxon>
        <taxon>Pseudomonadota</taxon>
        <taxon>Gammaproteobacteria</taxon>
        <taxon>Oceanospirillales</taxon>
        <taxon>Halomonadaceae</taxon>
        <taxon>Kushneria</taxon>
    </lineage>
</organism>
<dbReference type="Pfam" id="PF04240">
    <property type="entry name" value="Caroten_synth"/>
    <property type="match status" value="1"/>
</dbReference>
<dbReference type="EMBL" id="ONZI01000001">
    <property type="protein sequence ID" value="SPJ32483.1"/>
    <property type="molecule type" value="Genomic_DNA"/>
</dbReference>
<feature type="transmembrane region" description="Helical" evidence="1">
    <location>
        <begin position="176"/>
        <end position="194"/>
    </location>
</feature>
<keyword evidence="1" id="KW-1133">Transmembrane helix</keyword>
<feature type="transmembrane region" description="Helical" evidence="1">
    <location>
        <begin position="201"/>
        <end position="220"/>
    </location>
</feature>
<evidence type="ECO:0008006" key="4">
    <source>
        <dbReference type="Google" id="ProtNLM"/>
    </source>
</evidence>
<evidence type="ECO:0000256" key="1">
    <source>
        <dbReference type="SAM" id="Phobius"/>
    </source>
</evidence>
<name>A0A2R8CHY3_9GAMM</name>
<dbReference type="PANTHER" id="PTHR39419">
    <property type="entry name" value="SLL0814 PROTEIN"/>
    <property type="match status" value="1"/>
</dbReference>
<dbReference type="RefSeq" id="WP_108841349.1">
    <property type="nucleotide sequence ID" value="NZ_ONZI01000001.1"/>
</dbReference>
<feature type="transmembrane region" description="Helical" evidence="1">
    <location>
        <begin position="41"/>
        <end position="60"/>
    </location>
</feature>
<dbReference type="Proteomes" id="UP000244934">
    <property type="component" value="Unassembled WGS sequence"/>
</dbReference>
<feature type="transmembrane region" description="Helical" evidence="1">
    <location>
        <begin position="18"/>
        <end position="35"/>
    </location>
</feature>
<dbReference type="OrthoDB" id="9811293at2"/>
<dbReference type="PANTHER" id="PTHR39419:SF1">
    <property type="entry name" value="SLL0814 PROTEIN"/>
    <property type="match status" value="1"/>
</dbReference>
<proteinExistence type="predicted"/>
<feature type="transmembrane region" description="Helical" evidence="1">
    <location>
        <begin position="67"/>
        <end position="92"/>
    </location>
</feature>
<protein>
    <recommendedName>
        <fullName evidence="4">Carotenoid biosynthesis protein</fullName>
    </recommendedName>
</protein>
<feature type="transmembrane region" description="Helical" evidence="1">
    <location>
        <begin position="138"/>
        <end position="156"/>
    </location>
</feature>
<keyword evidence="1" id="KW-0472">Membrane</keyword>
<evidence type="ECO:0000313" key="3">
    <source>
        <dbReference type="Proteomes" id="UP000244934"/>
    </source>
</evidence>
<keyword evidence="3" id="KW-1185">Reference proteome</keyword>
<dbReference type="InterPro" id="IPR007354">
    <property type="entry name" value="CruF-like"/>
</dbReference>